<dbReference type="Gene3D" id="3.40.190.10">
    <property type="entry name" value="Periplasmic binding protein-like II"/>
    <property type="match status" value="2"/>
</dbReference>
<evidence type="ECO:0000313" key="5">
    <source>
        <dbReference type="Proteomes" id="UP000195137"/>
    </source>
</evidence>
<dbReference type="PANTHER" id="PTHR30570:SF1">
    <property type="entry name" value="PHOSPHATE-BINDING PROTEIN PSTS"/>
    <property type="match status" value="1"/>
</dbReference>
<dbReference type="EMBL" id="MRZU01000003">
    <property type="protein sequence ID" value="OUJ18998.1"/>
    <property type="molecule type" value="Genomic_DNA"/>
</dbReference>
<dbReference type="SUPFAM" id="SSF53850">
    <property type="entry name" value="Periplasmic binding protein-like II"/>
    <property type="match status" value="1"/>
</dbReference>
<protein>
    <submittedName>
        <fullName evidence="4">ABC-type phosphate transport system periplasmic component</fullName>
    </submittedName>
</protein>
<keyword evidence="5" id="KW-1185">Reference proteome</keyword>
<keyword evidence="1" id="KW-0813">Transport</keyword>
<dbReference type="PANTHER" id="PTHR30570">
    <property type="entry name" value="PERIPLASMIC PHOSPHATE BINDING COMPONENT OF PHOSPHATE ABC TRANSPORTER"/>
    <property type="match status" value="1"/>
</dbReference>
<dbReference type="GO" id="GO:0042301">
    <property type="term" value="F:phosphate ion binding"/>
    <property type="evidence" value="ECO:0007669"/>
    <property type="project" value="InterPro"/>
</dbReference>
<dbReference type="NCBIfam" id="TIGR02136">
    <property type="entry name" value="ptsS_2"/>
    <property type="match status" value="1"/>
</dbReference>
<dbReference type="RefSeq" id="WP_086637048.1">
    <property type="nucleotide sequence ID" value="NZ_MRZU01000003.1"/>
</dbReference>
<keyword evidence="2" id="KW-0732">Signal</keyword>
<proteinExistence type="predicted"/>
<dbReference type="Proteomes" id="UP000195137">
    <property type="component" value="Unassembled WGS sequence"/>
</dbReference>
<gene>
    <name evidence="4" type="ORF">AMET1_0649</name>
</gene>
<dbReference type="AlphaFoldDB" id="A0A1Y3GC43"/>
<evidence type="ECO:0000256" key="2">
    <source>
        <dbReference type="ARBA" id="ARBA00022729"/>
    </source>
</evidence>
<reference evidence="4 5" key="1">
    <citation type="submission" date="2016-12" db="EMBL/GenBank/DDBJ databases">
        <title>Discovery of methanogenic haloarchaea.</title>
        <authorList>
            <person name="Sorokin D.Y."/>
            <person name="Makarova K.S."/>
            <person name="Abbas B."/>
            <person name="Ferrer M."/>
            <person name="Golyshin P.N."/>
        </authorList>
    </citation>
    <scope>NUCLEOTIDE SEQUENCE [LARGE SCALE GENOMIC DNA]</scope>
    <source>
        <strain evidence="4">AMET1</strain>
    </source>
</reference>
<evidence type="ECO:0000313" key="4">
    <source>
        <dbReference type="EMBL" id="OUJ18998.1"/>
    </source>
</evidence>
<evidence type="ECO:0000256" key="1">
    <source>
        <dbReference type="ARBA" id="ARBA00022448"/>
    </source>
</evidence>
<organism evidence="4 5">
    <name type="scientific">Methanonatronarchaeum thermophilum</name>
    <dbReference type="NCBI Taxonomy" id="1927129"/>
    <lineage>
        <taxon>Archaea</taxon>
        <taxon>Methanobacteriati</taxon>
        <taxon>Methanobacteriota</taxon>
        <taxon>Methanonatronarchaeia</taxon>
        <taxon>Methanonatronarchaeales</taxon>
        <taxon>Methanonatronarchaeaceae</taxon>
        <taxon>Methanonatronarchaeum</taxon>
    </lineage>
</organism>
<accession>A0A1Y3GC43</accession>
<feature type="domain" description="PBP" evidence="3">
    <location>
        <begin position="43"/>
        <end position="286"/>
    </location>
</feature>
<sequence length="329" mass="38180">MDWPEKQEFTEKINRRDFLKLIAATTTTALIPGCINIGGRYRINIDGSGTIYPLAMFIARRFHDEYENRAEISLGTSGTGGGFSKLAEGETHFNNASRPITESEIQKCKQNNIEYEEFELTYDGIVVVVNKNADWIDDITTEQLRQIWRPDNYAEKWIDINPNWPDKKFELYGPTSASGTFDYFTKEIVGETGASRRYTGFENHNYNITAVRQQKYSMAYFGYRYYHNNKEHLKALAIDHGEGPIKPNFETIRTEKYQPLRRPVYTYANTESLKKKHIRDFLKYYIESSASQDIQQIGYVPGGDELKQKNLEKLNQILDEIGVEEHTDR</sequence>
<comment type="caution">
    <text evidence="4">The sequence shown here is derived from an EMBL/GenBank/DDBJ whole genome shotgun (WGS) entry which is preliminary data.</text>
</comment>
<name>A0A1Y3GC43_9EURY</name>
<dbReference type="InterPro" id="IPR011862">
    <property type="entry name" value="Phos-bd"/>
</dbReference>
<dbReference type="InterPro" id="IPR024370">
    <property type="entry name" value="PBP_domain"/>
</dbReference>
<dbReference type="OrthoDB" id="53390at2157"/>
<evidence type="ECO:0000259" key="3">
    <source>
        <dbReference type="Pfam" id="PF12849"/>
    </source>
</evidence>
<dbReference type="Pfam" id="PF12849">
    <property type="entry name" value="PBP_like_2"/>
    <property type="match status" value="1"/>
</dbReference>
<dbReference type="InterPro" id="IPR050811">
    <property type="entry name" value="Phosphate_ABC_transporter"/>
</dbReference>